<dbReference type="SUPFAM" id="SSF46894">
    <property type="entry name" value="C-terminal effector domain of the bipartite response regulators"/>
    <property type="match status" value="1"/>
</dbReference>
<evidence type="ECO:0000313" key="6">
    <source>
        <dbReference type="Proteomes" id="UP000198994"/>
    </source>
</evidence>
<evidence type="ECO:0000256" key="3">
    <source>
        <dbReference type="ARBA" id="ARBA00023163"/>
    </source>
</evidence>
<dbReference type="STRING" id="282683.SAMN04488105_107206"/>
<keyword evidence="1" id="KW-0805">Transcription regulation</keyword>
<dbReference type="GO" id="GO:0006355">
    <property type="term" value="P:regulation of DNA-templated transcription"/>
    <property type="evidence" value="ECO:0007669"/>
    <property type="project" value="InterPro"/>
</dbReference>
<dbReference type="InterPro" id="IPR000792">
    <property type="entry name" value="Tscrpt_reg_LuxR_C"/>
</dbReference>
<dbReference type="InterPro" id="IPR036693">
    <property type="entry name" value="TF_LuxR_autoind-bd_dom_sf"/>
</dbReference>
<name>A0A1G7FP82_9RHOB</name>
<evidence type="ECO:0000259" key="4">
    <source>
        <dbReference type="PROSITE" id="PS50043"/>
    </source>
</evidence>
<evidence type="ECO:0000256" key="2">
    <source>
        <dbReference type="ARBA" id="ARBA00023125"/>
    </source>
</evidence>
<dbReference type="GO" id="GO:0003677">
    <property type="term" value="F:DNA binding"/>
    <property type="evidence" value="ECO:0007669"/>
    <property type="project" value="UniProtKB-KW"/>
</dbReference>
<dbReference type="Gene3D" id="3.30.450.80">
    <property type="entry name" value="Transcription factor LuxR-like, autoinducer-binding domain"/>
    <property type="match status" value="1"/>
</dbReference>
<proteinExistence type="predicted"/>
<dbReference type="Proteomes" id="UP000198994">
    <property type="component" value="Unassembled WGS sequence"/>
</dbReference>
<dbReference type="SMART" id="SM00421">
    <property type="entry name" value="HTH_LUXR"/>
    <property type="match status" value="1"/>
</dbReference>
<keyword evidence="2" id="KW-0238">DNA-binding</keyword>
<reference evidence="6" key="1">
    <citation type="submission" date="2016-10" db="EMBL/GenBank/DDBJ databases">
        <authorList>
            <person name="Varghese N."/>
            <person name="Submissions S."/>
        </authorList>
    </citation>
    <scope>NUCLEOTIDE SEQUENCE [LARGE SCALE GENOMIC DNA]</scope>
    <source>
        <strain evidence="6">DSM 10146</strain>
    </source>
</reference>
<dbReference type="InterPro" id="IPR005143">
    <property type="entry name" value="TF_LuxR_autoind-bd_dom"/>
</dbReference>
<dbReference type="PANTHER" id="PTHR44688:SF16">
    <property type="entry name" value="DNA-BINDING TRANSCRIPTIONAL ACTIVATOR DEVR_DOSR"/>
    <property type="match status" value="1"/>
</dbReference>
<dbReference type="Pfam" id="PF03472">
    <property type="entry name" value="Autoind_bind"/>
    <property type="match status" value="1"/>
</dbReference>
<accession>A0A1G7FP82</accession>
<protein>
    <submittedName>
        <fullName evidence="5">LuxR family transcriptional regulator</fullName>
    </submittedName>
</protein>
<dbReference type="PANTHER" id="PTHR44688">
    <property type="entry name" value="DNA-BINDING TRANSCRIPTIONAL ACTIVATOR DEVR_DOSR"/>
    <property type="match status" value="1"/>
</dbReference>
<feature type="domain" description="HTH luxR-type" evidence="4">
    <location>
        <begin position="186"/>
        <end position="251"/>
    </location>
</feature>
<dbReference type="InterPro" id="IPR036388">
    <property type="entry name" value="WH-like_DNA-bd_sf"/>
</dbReference>
<sequence>MHDTIESIRNRLSEGSHLGQRVDAAFRQMQGVGFDGMIYDYTPMVSGLGADVPIPSVFEQRNLGDEMRQHWSEDEYIRLDPVQRVAMRSAAPFCWSYDSDIDSIIRPMLTPDIEPVMSYLREREVFSGVTVPIHLPNGDFATVTGVSLGRRQNWSGSTSRAIADLSLIAHLFNQSAVELLGFDHEDGTQEVRLTPRERECLTYASLGNSAKETARIIDRSVPTVVMHLNAAMRKLGARNRTHAVTIATRRRLI</sequence>
<gene>
    <name evidence="5" type="ORF">SAMN04488105_107206</name>
</gene>
<keyword evidence="6" id="KW-1185">Reference proteome</keyword>
<dbReference type="AlphaFoldDB" id="A0A1G7FP82"/>
<dbReference type="RefSeq" id="WP_089959546.1">
    <property type="nucleotide sequence ID" value="NZ_FNAV01000007.1"/>
</dbReference>
<organism evidence="5 6">
    <name type="scientific">Salipiger thiooxidans</name>
    <dbReference type="NCBI Taxonomy" id="282683"/>
    <lineage>
        <taxon>Bacteria</taxon>
        <taxon>Pseudomonadati</taxon>
        <taxon>Pseudomonadota</taxon>
        <taxon>Alphaproteobacteria</taxon>
        <taxon>Rhodobacterales</taxon>
        <taxon>Roseobacteraceae</taxon>
        <taxon>Salipiger</taxon>
    </lineage>
</organism>
<dbReference type="SUPFAM" id="SSF75516">
    <property type="entry name" value="Pheromone-binding domain of LuxR-like quorum-sensing transcription factors"/>
    <property type="match status" value="1"/>
</dbReference>
<keyword evidence="3" id="KW-0804">Transcription</keyword>
<evidence type="ECO:0000313" key="5">
    <source>
        <dbReference type="EMBL" id="SDE77639.1"/>
    </source>
</evidence>
<dbReference type="PROSITE" id="PS50043">
    <property type="entry name" value="HTH_LUXR_2"/>
    <property type="match status" value="1"/>
</dbReference>
<dbReference type="OrthoDB" id="3679796at2"/>
<dbReference type="PRINTS" id="PR00038">
    <property type="entry name" value="HTHLUXR"/>
</dbReference>
<dbReference type="Pfam" id="PF00196">
    <property type="entry name" value="GerE"/>
    <property type="match status" value="1"/>
</dbReference>
<dbReference type="Gene3D" id="1.10.10.10">
    <property type="entry name" value="Winged helix-like DNA-binding domain superfamily/Winged helix DNA-binding domain"/>
    <property type="match status" value="1"/>
</dbReference>
<dbReference type="InterPro" id="IPR016032">
    <property type="entry name" value="Sig_transdc_resp-reg_C-effctor"/>
</dbReference>
<dbReference type="CDD" id="cd06170">
    <property type="entry name" value="LuxR_C_like"/>
    <property type="match status" value="1"/>
</dbReference>
<dbReference type="EMBL" id="FNAV01000007">
    <property type="protein sequence ID" value="SDE77639.1"/>
    <property type="molecule type" value="Genomic_DNA"/>
</dbReference>
<evidence type="ECO:0000256" key="1">
    <source>
        <dbReference type="ARBA" id="ARBA00023015"/>
    </source>
</evidence>